<dbReference type="EMBL" id="LUHQ01000019">
    <property type="protein sequence ID" value="OAO89241.1"/>
    <property type="molecule type" value="Genomic_DNA"/>
</dbReference>
<evidence type="ECO:0000313" key="2">
    <source>
        <dbReference type="Proteomes" id="UP000078284"/>
    </source>
</evidence>
<accession>A0A178U9C0</accession>
<evidence type="ECO:0000313" key="1">
    <source>
        <dbReference type="EMBL" id="OAO89241.1"/>
    </source>
</evidence>
<sequence>MTPCFINGKCAEQLTSTTAYKLLFLPPLTEHTTSLYPKQYPDKQLVLLLDPRSGTRLTYYSQPFFIALSSPYSGSSLSAKFHFAPHLYAFLVVASITRSDIAYSVN</sequence>
<keyword evidence="1" id="KW-0496">Mitochondrion</keyword>
<comment type="caution">
    <text evidence="1">The sequence shown here is derived from an EMBL/GenBank/DDBJ whole genome shotgun (WGS) entry which is preliminary data.</text>
</comment>
<geneLocation type="mitochondrion" evidence="1"/>
<dbReference type="ExpressionAtlas" id="A0A178U9C0">
    <property type="expression patterns" value="baseline and differential"/>
</dbReference>
<gene>
    <name evidence="1" type="ORF">AXX17_ATUG03200</name>
</gene>
<organism evidence="1 2">
    <name type="scientific">Arabidopsis thaliana</name>
    <name type="common">Mouse-ear cress</name>
    <dbReference type="NCBI Taxonomy" id="3702"/>
    <lineage>
        <taxon>Eukaryota</taxon>
        <taxon>Viridiplantae</taxon>
        <taxon>Streptophyta</taxon>
        <taxon>Embryophyta</taxon>
        <taxon>Tracheophyta</taxon>
        <taxon>Spermatophyta</taxon>
        <taxon>Magnoliopsida</taxon>
        <taxon>eudicotyledons</taxon>
        <taxon>Gunneridae</taxon>
        <taxon>Pentapetalae</taxon>
        <taxon>rosids</taxon>
        <taxon>malvids</taxon>
        <taxon>Brassicales</taxon>
        <taxon>Brassicaceae</taxon>
        <taxon>Camelineae</taxon>
        <taxon>Arabidopsis</taxon>
    </lineage>
</organism>
<dbReference type="Proteomes" id="UP000078284">
    <property type="component" value="Unassembled WGS sequence"/>
</dbReference>
<proteinExistence type="predicted"/>
<name>A0A178U9C0_ARATH</name>
<protein>
    <submittedName>
        <fullName evidence="1">Uncharacterized protein</fullName>
    </submittedName>
</protein>
<dbReference type="AlphaFoldDB" id="A0A178U9C0"/>
<reference evidence="2" key="1">
    <citation type="journal article" date="2016" name="Proc. Natl. Acad. Sci. U.S.A.">
        <title>Chromosome-level assembly of Arabidopsis thaliana Ler reveals the extent of translocation and inversion polymorphisms.</title>
        <authorList>
            <person name="Zapata L."/>
            <person name="Ding J."/>
            <person name="Willing E.M."/>
            <person name="Hartwig B."/>
            <person name="Bezdan D."/>
            <person name="Jiao W.B."/>
            <person name="Patel V."/>
            <person name="Velikkakam James G."/>
            <person name="Koornneef M."/>
            <person name="Ossowski S."/>
            <person name="Schneeberger K."/>
        </authorList>
    </citation>
    <scope>NUCLEOTIDE SEQUENCE [LARGE SCALE GENOMIC DNA]</scope>
    <source>
        <strain evidence="2">cv. Landsberg erecta</strain>
    </source>
</reference>